<dbReference type="NCBIfam" id="TIGR00505">
    <property type="entry name" value="ribA"/>
    <property type="match status" value="1"/>
</dbReference>
<comment type="cofactor">
    <cofactor evidence="19">
        <name>Mg(2+)</name>
        <dbReference type="ChEBI" id="CHEBI:18420"/>
    </cofactor>
    <cofactor evidence="19">
        <name>Mn(2+)</name>
        <dbReference type="ChEBI" id="CHEBI:29035"/>
    </cofactor>
    <text evidence="19">Binds 2 divalent metal cations per subunit. Magnesium or manganese.</text>
</comment>
<feature type="region of interest" description="DHBP synthase" evidence="19">
    <location>
        <begin position="1"/>
        <end position="200"/>
    </location>
</feature>
<dbReference type="Gene3D" id="3.90.870.10">
    <property type="entry name" value="DHBP synthase"/>
    <property type="match status" value="1"/>
</dbReference>
<dbReference type="OrthoDB" id="9793111at2"/>
<evidence type="ECO:0000256" key="4">
    <source>
        <dbReference type="ARBA" id="ARBA00004853"/>
    </source>
</evidence>
<dbReference type="InterPro" id="IPR000422">
    <property type="entry name" value="DHBP_synthase_RibB"/>
</dbReference>
<dbReference type="PANTHER" id="PTHR21327">
    <property type="entry name" value="GTP CYCLOHYDROLASE II-RELATED"/>
    <property type="match status" value="1"/>
</dbReference>
<dbReference type="InterPro" id="IPR017945">
    <property type="entry name" value="DHBP_synth_RibB-like_a/b_dom"/>
</dbReference>
<dbReference type="FunFam" id="3.90.870.10:FF:000001">
    <property type="entry name" value="Riboflavin biosynthesis protein RibBA"/>
    <property type="match status" value="1"/>
</dbReference>
<evidence type="ECO:0000313" key="22">
    <source>
        <dbReference type="Proteomes" id="UP000483018"/>
    </source>
</evidence>
<comment type="caution">
    <text evidence="21">The sequence shown here is derived from an EMBL/GenBank/DDBJ whole genome shotgun (WGS) entry which is preliminary data.</text>
</comment>
<dbReference type="GO" id="GO:0030145">
    <property type="term" value="F:manganese ion binding"/>
    <property type="evidence" value="ECO:0007669"/>
    <property type="project" value="UniProtKB-UniRule"/>
</dbReference>
<evidence type="ECO:0000313" key="21">
    <source>
        <dbReference type="EMBL" id="KAE9633679.1"/>
    </source>
</evidence>
<evidence type="ECO:0000256" key="6">
    <source>
        <dbReference type="ARBA" id="ARBA00005520"/>
    </source>
</evidence>
<gene>
    <name evidence="19" type="primary">ribBA</name>
    <name evidence="21" type="ORF">GND95_08460</name>
</gene>
<dbReference type="GO" id="GO:0008686">
    <property type="term" value="F:3,4-dihydroxy-2-butanone-4-phosphate synthase activity"/>
    <property type="evidence" value="ECO:0007669"/>
    <property type="project" value="UniProtKB-UniRule"/>
</dbReference>
<evidence type="ECO:0000256" key="16">
    <source>
        <dbReference type="ARBA" id="ARBA00023268"/>
    </source>
</evidence>
<evidence type="ECO:0000256" key="9">
    <source>
        <dbReference type="ARBA" id="ARBA00022741"/>
    </source>
</evidence>
<comment type="cofactor">
    <cofactor evidence="19">
        <name>Zn(2+)</name>
        <dbReference type="ChEBI" id="CHEBI:29105"/>
    </cofactor>
    <text evidence="19">Binds 1 zinc ion per subunit.</text>
</comment>
<keyword evidence="11 19" id="KW-0862">Zinc</keyword>
<feature type="binding site" evidence="19">
    <location>
        <position position="163"/>
    </location>
    <ligand>
        <name>D-ribulose 5-phosphate</name>
        <dbReference type="ChEBI" id="CHEBI:58121"/>
    </ligand>
</feature>
<feature type="binding site" evidence="19">
    <location>
        <begin position="295"/>
        <end position="297"/>
    </location>
    <ligand>
        <name>GTP</name>
        <dbReference type="ChEBI" id="CHEBI:37565"/>
    </ligand>
</feature>
<dbReference type="GO" id="GO:0005525">
    <property type="term" value="F:GTP binding"/>
    <property type="evidence" value="ECO:0007669"/>
    <property type="project" value="UniProtKB-KW"/>
</dbReference>
<dbReference type="CDD" id="cd00641">
    <property type="entry name" value="GTP_cyclohydro2"/>
    <property type="match status" value="1"/>
</dbReference>
<feature type="binding site" evidence="19">
    <location>
        <position position="273"/>
    </location>
    <ligand>
        <name>GTP</name>
        <dbReference type="ChEBI" id="CHEBI:37565"/>
    </ligand>
</feature>
<evidence type="ECO:0000256" key="10">
    <source>
        <dbReference type="ARBA" id="ARBA00022801"/>
    </source>
</evidence>
<dbReference type="GO" id="GO:0009231">
    <property type="term" value="P:riboflavin biosynthetic process"/>
    <property type="evidence" value="ECO:0007669"/>
    <property type="project" value="UniProtKB-UniRule"/>
</dbReference>
<dbReference type="UniPathway" id="UPA00275">
    <property type="reaction ID" value="UER00399"/>
</dbReference>
<feature type="binding site" evidence="19">
    <location>
        <begin position="252"/>
        <end position="256"/>
    </location>
    <ligand>
        <name>GTP</name>
        <dbReference type="ChEBI" id="CHEBI:37565"/>
    </ligand>
</feature>
<comment type="similarity">
    <text evidence="19">In the C-terminal section; belongs to the GTP cyclohydrolase II family.</text>
</comment>
<keyword evidence="13 19" id="KW-0342">GTP-binding</keyword>
<comment type="pathway">
    <text evidence="4 19">Cofactor biosynthesis; riboflavin biosynthesis; 5-amino-6-(D-ribitylamino)uracil from GTP: step 1/4.</text>
</comment>
<dbReference type="NCBIfam" id="TIGR00506">
    <property type="entry name" value="ribB"/>
    <property type="match status" value="1"/>
</dbReference>
<comment type="function">
    <text evidence="3 19">Catalyzes the conversion of D-ribulose 5-phosphate to formate and 3,4-dihydroxy-2-butanone 4-phosphate.</text>
</comment>
<dbReference type="HAMAP" id="MF_00180">
    <property type="entry name" value="RibB"/>
    <property type="match status" value="1"/>
</dbReference>
<comment type="pathway">
    <text evidence="5 19">Cofactor biosynthesis; riboflavin biosynthesis; 2-hydroxy-3-oxobutyl phosphate from D-ribulose 5-phosphate: step 1/1.</text>
</comment>
<evidence type="ECO:0000256" key="8">
    <source>
        <dbReference type="ARBA" id="ARBA00022723"/>
    </source>
</evidence>
<accession>A0A7C8HHT0</accession>
<dbReference type="InterPro" id="IPR032677">
    <property type="entry name" value="GTP_cyclohydro_II"/>
</dbReference>
<organism evidence="21 22">
    <name type="scientific">Defluviitalea raffinosedens</name>
    <dbReference type="NCBI Taxonomy" id="1450156"/>
    <lineage>
        <taxon>Bacteria</taxon>
        <taxon>Bacillati</taxon>
        <taxon>Bacillota</taxon>
        <taxon>Clostridia</taxon>
        <taxon>Lachnospirales</taxon>
        <taxon>Defluviitaleaceae</taxon>
        <taxon>Defluviitalea</taxon>
    </lineage>
</organism>
<dbReference type="InterPro" id="IPR000926">
    <property type="entry name" value="RibA"/>
</dbReference>
<keyword evidence="12 19" id="KW-0460">Magnesium</keyword>
<dbReference type="SUPFAM" id="SSF55821">
    <property type="entry name" value="YrdC/RibB"/>
    <property type="match status" value="1"/>
</dbReference>
<comment type="catalytic activity">
    <reaction evidence="18 19">
        <text>GTP + 4 H2O = 2,5-diamino-6-hydroxy-4-(5-phosphoribosylamino)-pyrimidine + formate + 2 phosphate + 3 H(+)</text>
        <dbReference type="Rhea" id="RHEA:23704"/>
        <dbReference type="ChEBI" id="CHEBI:15377"/>
        <dbReference type="ChEBI" id="CHEBI:15378"/>
        <dbReference type="ChEBI" id="CHEBI:15740"/>
        <dbReference type="ChEBI" id="CHEBI:37565"/>
        <dbReference type="ChEBI" id="CHEBI:43474"/>
        <dbReference type="ChEBI" id="CHEBI:58614"/>
        <dbReference type="EC" id="3.5.4.25"/>
    </reaction>
</comment>
<evidence type="ECO:0000256" key="12">
    <source>
        <dbReference type="ARBA" id="ARBA00022842"/>
    </source>
</evidence>
<dbReference type="InterPro" id="IPR036144">
    <property type="entry name" value="RibA-like_sf"/>
</dbReference>
<feature type="site" description="Essential for DHBP synthase activity" evidence="19">
    <location>
        <position position="163"/>
    </location>
</feature>
<dbReference type="GO" id="GO:0000287">
    <property type="term" value="F:magnesium ion binding"/>
    <property type="evidence" value="ECO:0007669"/>
    <property type="project" value="UniProtKB-UniRule"/>
</dbReference>
<evidence type="ECO:0000256" key="13">
    <source>
        <dbReference type="ARBA" id="ARBA00023134"/>
    </source>
</evidence>
<feature type="domain" description="GTP cyclohydrolase II" evidence="20">
    <location>
        <begin position="209"/>
        <end position="373"/>
    </location>
</feature>
<keyword evidence="22" id="KW-1185">Reference proteome</keyword>
<feature type="binding site" evidence="19">
    <location>
        <begin position="139"/>
        <end position="143"/>
    </location>
    <ligand>
        <name>D-ribulose 5-phosphate</name>
        <dbReference type="ChEBI" id="CHEBI:58121"/>
    </ligand>
</feature>
<dbReference type="RefSeq" id="WP_158740433.1">
    <property type="nucleotide sequence ID" value="NZ_JAFBEP010000035.1"/>
</dbReference>
<evidence type="ECO:0000256" key="17">
    <source>
        <dbReference type="ARBA" id="ARBA00043932"/>
    </source>
</evidence>
<reference evidence="21 22" key="1">
    <citation type="submission" date="2019-12" db="EMBL/GenBank/DDBJ databases">
        <title>Defluviitalea raffinosedens, isolated from a biogas fermenter, genome sequencing and characterization.</title>
        <authorList>
            <person name="Rettenmaier R."/>
            <person name="Schneider M."/>
            <person name="Neuhaus K."/>
            <person name="Liebl W."/>
            <person name="Zverlov V."/>
        </authorList>
    </citation>
    <scope>NUCLEOTIDE SEQUENCE [LARGE SCALE GENOMIC DNA]</scope>
    <source>
        <strain evidence="21 22">249c-K6</strain>
    </source>
</reference>
<evidence type="ECO:0000256" key="5">
    <source>
        <dbReference type="ARBA" id="ARBA00004904"/>
    </source>
</evidence>
<evidence type="ECO:0000256" key="2">
    <source>
        <dbReference type="ARBA" id="ARBA00001936"/>
    </source>
</evidence>
<keyword evidence="7 19" id="KW-0686">Riboflavin biosynthesis</keyword>
<dbReference type="FunFam" id="3.40.50.10990:FF:000001">
    <property type="entry name" value="Riboflavin biosynthesis protein RibBA"/>
    <property type="match status" value="1"/>
</dbReference>
<dbReference type="Pfam" id="PF00925">
    <property type="entry name" value="GTP_cyclohydro2"/>
    <property type="match status" value="1"/>
</dbReference>
<evidence type="ECO:0000256" key="11">
    <source>
        <dbReference type="ARBA" id="ARBA00022833"/>
    </source>
</evidence>
<keyword evidence="8 19" id="KW-0479">Metal-binding</keyword>
<evidence type="ECO:0000256" key="15">
    <source>
        <dbReference type="ARBA" id="ARBA00023239"/>
    </source>
</evidence>
<feature type="active site" description="Nucleophile; for GTP cyclohydrolase activity" evidence="19">
    <location>
        <position position="331"/>
    </location>
</feature>
<dbReference type="HAMAP" id="MF_01283">
    <property type="entry name" value="RibBA"/>
    <property type="match status" value="1"/>
</dbReference>
<dbReference type="EC" id="4.1.99.12" evidence="19"/>
<feature type="binding site" evidence="19">
    <location>
        <position position="352"/>
    </location>
    <ligand>
        <name>GTP</name>
        <dbReference type="ChEBI" id="CHEBI:37565"/>
    </ligand>
</feature>
<dbReference type="GO" id="GO:0005829">
    <property type="term" value="C:cytosol"/>
    <property type="evidence" value="ECO:0007669"/>
    <property type="project" value="TreeGrafter"/>
</dbReference>
<sequence length="399" mass="44504">MNFNTIEEALEDIREGRMILVVDDEDRENEGDLLMAAEKVTPESVNFMATYGRGMICVPMTEENARRLELDLMVERNTESMKTAFTVTVDHKSSTTGISAFERANTIKELANPASVSSDFTRPGHIFPLIARDGGVLKRSGHTEAAVDLARMAGLHPAGVICEVMNDDGTMARVPQLFEFAKMHGLKIITIEELIKYRRKNEKLVTAAAKAKLPTEYGEFEIIAYENTINGEHHIALVKGHLSNPDEPVLVRVHSECLTGDAFHSLRCDCGEQLNAALRQIRDEGRGVLLYMRQEGRGIGLVNKIRAYALQDKGKDTVEANELLGFAPDLREYGIGAQILYDLGIRKIRLLTNNPKKIIGLSGYGLEIVERVPIQIEANEVNKFYIRTKKEKMGHIIAI</sequence>
<feature type="site" description="Essential for DHBP synthase activity" evidence="19">
    <location>
        <position position="125"/>
    </location>
</feature>
<feature type="binding site" evidence="19">
    <location>
        <position position="32"/>
    </location>
    <ligand>
        <name>D-ribulose 5-phosphate</name>
        <dbReference type="ChEBI" id="CHEBI:58121"/>
    </ligand>
</feature>
<dbReference type="EC" id="3.5.4.25" evidence="19"/>
<feature type="binding site" evidence="19">
    <location>
        <position position="317"/>
    </location>
    <ligand>
        <name>GTP</name>
        <dbReference type="ChEBI" id="CHEBI:37565"/>
    </ligand>
</feature>
<dbReference type="Gene3D" id="3.40.50.10990">
    <property type="entry name" value="GTP cyclohydrolase II"/>
    <property type="match status" value="1"/>
</dbReference>
<feature type="binding site" evidence="19">
    <location>
        <position position="28"/>
    </location>
    <ligand>
        <name>Mg(2+)</name>
        <dbReference type="ChEBI" id="CHEBI:18420"/>
        <label>2</label>
    </ligand>
</feature>
<comment type="similarity">
    <text evidence="6 19">In the N-terminal section; belongs to the DHBP synthase family.</text>
</comment>
<evidence type="ECO:0000256" key="19">
    <source>
        <dbReference type="HAMAP-Rule" id="MF_01283"/>
    </source>
</evidence>
<feature type="binding site" evidence="19">
    <location>
        <position position="142"/>
    </location>
    <ligand>
        <name>Mg(2+)</name>
        <dbReference type="ChEBI" id="CHEBI:18420"/>
        <label>2</label>
    </ligand>
</feature>
<feature type="binding site" evidence="19">
    <location>
        <position position="357"/>
    </location>
    <ligand>
        <name>GTP</name>
        <dbReference type="ChEBI" id="CHEBI:37565"/>
    </ligand>
</feature>
<dbReference type="PANTHER" id="PTHR21327:SF18">
    <property type="entry name" value="3,4-DIHYDROXY-2-BUTANONE 4-PHOSPHATE SYNTHASE"/>
    <property type="match status" value="1"/>
</dbReference>
<comment type="cofactor">
    <cofactor evidence="2">
        <name>Mn(2+)</name>
        <dbReference type="ChEBI" id="CHEBI:29035"/>
    </cofactor>
</comment>
<keyword evidence="16 19" id="KW-0511">Multifunctional enzyme</keyword>
<dbReference type="NCBIfam" id="NF001591">
    <property type="entry name" value="PRK00393.1"/>
    <property type="match status" value="1"/>
</dbReference>
<evidence type="ECO:0000256" key="1">
    <source>
        <dbReference type="ARBA" id="ARBA00000141"/>
    </source>
</evidence>
<proteinExistence type="inferred from homology"/>
<keyword evidence="14 19" id="KW-0464">Manganese</keyword>
<feature type="binding site" evidence="19">
    <location>
        <position position="270"/>
    </location>
    <ligand>
        <name>Zn(2+)</name>
        <dbReference type="ChEBI" id="CHEBI:29105"/>
        <note>catalytic</note>
    </ligand>
</feature>
<evidence type="ECO:0000256" key="14">
    <source>
        <dbReference type="ARBA" id="ARBA00023211"/>
    </source>
</evidence>
<dbReference type="PIRSF" id="PIRSF001259">
    <property type="entry name" value="RibA"/>
    <property type="match status" value="1"/>
</dbReference>
<evidence type="ECO:0000256" key="18">
    <source>
        <dbReference type="ARBA" id="ARBA00049295"/>
    </source>
</evidence>
<feature type="binding site" evidence="19">
    <location>
        <position position="28"/>
    </location>
    <ligand>
        <name>Mg(2+)</name>
        <dbReference type="ChEBI" id="CHEBI:18420"/>
        <label>1</label>
    </ligand>
</feature>
<feature type="binding site" evidence="19">
    <location>
        <position position="268"/>
    </location>
    <ligand>
        <name>Zn(2+)</name>
        <dbReference type="ChEBI" id="CHEBI:29105"/>
        <note>catalytic</note>
    </ligand>
</feature>
<dbReference type="SUPFAM" id="SSF142695">
    <property type="entry name" value="RibA-like"/>
    <property type="match status" value="1"/>
</dbReference>
<feature type="binding site" evidence="19">
    <location>
        <begin position="27"/>
        <end position="28"/>
    </location>
    <ligand>
        <name>D-ribulose 5-phosphate</name>
        <dbReference type="ChEBI" id="CHEBI:58121"/>
    </ligand>
</feature>
<feature type="region of interest" description="GTP cyclohydrolase II" evidence="19">
    <location>
        <begin position="201"/>
        <end position="399"/>
    </location>
</feature>
<comment type="function">
    <text evidence="17 19">Catalyzes the conversion of GTP to 2,5-diamino-6-ribosylamino-4(3H)-pyrimidinone 5'-phosphate (DARP), formate and pyrophosphate.</text>
</comment>
<dbReference type="HAMAP" id="MF_00179">
    <property type="entry name" value="RibA"/>
    <property type="match status" value="1"/>
</dbReference>
<name>A0A7C8HHT0_9FIRM</name>
<keyword evidence="15 19" id="KW-0456">Lyase</keyword>
<evidence type="ECO:0000256" key="7">
    <source>
        <dbReference type="ARBA" id="ARBA00022619"/>
    </source>
</evidence>
<protein>
    <recommendedName>
        <fullName evidence="19">Riboflavin biosynthesis protein RibBA</fullName>
    </recommendedName>
    <domain>
        <recommendedName>
            <fullName evidence="19">3,4-dihydroxy-2-butanone 4-phosphate synthase</fullName>
            <shortName evidence="19">DHBP synthase</shortName>
            <ecNumber evidence="19">4.1.99.12</ecNumber>
        </recommendedName>
    </domain>
    <domain>
        <recommendedName>
            <fullName evidence="19">GTP cyclohydrolase-2</fullName>
            <ecNumber evidence="19">3.5.4.25</ecNumber>
        </recommendedName>
        <alternativeName>
            <fullName evidence="19">GTP cyclohydrolase II</fullName>
        </alternativeName>
    </domain>
</protein>
<dbReference type="GO" id="GO:0003935">
    <property type="term" value="F:GTP cyclohydrolase II activity"/>
    <property type="evidence" value="ECO:0007669"/>
    <property type="project" value="UniProtKB-UniRule"/>
</dbReference>
<dbReference type="Pfam" id="PF00926">
    <property type="entry name" value="DHBP_synthase"/>
    <property type="match status" value="1"/>
</dbReference>
<dbReference type="EMBL" id="WSLF01000007">
    <property type="protein sequence ID" value="KAE9633679.1"/>
    <property type="molecule type" value="Genomic_DNA"/>
</dbReference>
<feature type="binding site" evidence="19">
    <location>
        <position position="257"/>
    </location>
    <ligand>
        <name>Zn(2+)</name>
        <dbReference type="ChEBI" id="CHEBI:29105"/>
        <note>catalytic</note>
    </ligand>
</feature>
<feature type="active site" description="Proton acceptor; for GTP cyclohydrolase activity" evidence="19">
    <location>
        <position position="329"/>
    </location>
</feature>
<keyword evidence="9 19" id="KW-0547">Nucleotide-binding</keyword>
<keyword evidence="10 19" id="KW-0378">Hydrolase</keyword>
<dbReference type="AlphaFoldDB" id="A0A7C8HHT0"/>
<dbReference type="NCBIfam" id="NF006803">
    <property type="entry name" value="PRK09311.1"/>
    <property type="match status" value="1"/>
</dbReference>
<comment type="catalytic activity">
    <reaction evidence="1 19">
        <text>D-ribulose 5-phosphate = (2S)-2-hydroxy-3-oxobutyl phosphate + formate + H(+)</text>
        <dbReference type="Rhea" id="RHEA:18457"/>
        <dbReference type="ChEBI" id="CHEBI:15378"/>
        <dbReference type="ChEBI" id="CHEBI:15740"/>
        <dbReference type="ChEBI" id="CHEBI:58121"/>
        <dbReference type="ChEBI" id="CHEBI:58830"/>
        <dbReference type="EC" id="4.1.99.12"/>
    </reaction>
</comment>
<evidence type="ECO:0000256" key="3">
    <source>
        <dbReference type="ARBA" id="ARBA00002284"/>
    </source>
</evidence>
<evidence type="ECO:0000259" key="20">
    <source>
        <dbReference type="Pfam" id="PF00925"/>
    </source>
</evidence>
<dbReference type="Proteomes" id="UP000483018">
    <property type="component" value="Unassembled WGS sequence"/>
</dbReference>
<dbReference type="GO" id="GO:0008270">
    <property type="term" value="F:zinc ion binding"/>
    <property type="evidence" value="ECO:0007669"/>
    <property type="project" value="UniProtKB-UniRule"/>
</dbReference>
<dbReference type="InterPro" id="IPR016299">
    <property type="entry name" value="Riboflavin_synth_RibBA"/>
</dbReference>